<protein>
    <submittedName>
        <fullName evidence="1">Uncharacterized protein</fullName>
    </submittedName>
</protein>
<dbReference type="AlphaFoldDB" id="A0A0C3DYE2"/>
<keyword evidence="2" id="KW-1185">Reference proteome</keyword>
<dbReference type="Proteomes" id="UP000053989">
    <property type="component" value="Unassembled WGS sequence"/>
</dbReference>
<evidence type="ECO:0000313" key="2">
    <source>
        <dbReference type="Proteomes" id="UP000053989"/>
    </source>
</evidence>
<reference evidence="2" key="2">
    <citation type="submission" date="2015-01" db="EMBL/GenBank/DDBJ databases">
        <title>Evolutionary Origins and Diversification of the Mycorrhizal Mutualists.</title>
        <authorList>
            <consortium name="DOE Joint Genome Institute"/>
            <consortium name="Mycorrhizal Genomics Consortium"/>
            <person name="Kohler A."/>
            <person name="Kuo A."/>
            <person name="Nagy L.G."/>
            <person name="Floudas D."/>
            <person name="Copeland A."/>
            <person name="Barry K.W."/>
            <person name="Cichocki N."/>
            <person name="Veneault-Fourrey C."/>
            <person name="LaButti K."/>
            <person name="Lindquist E.A."/>
            <person name="Lipzen A."/>
            <person name="Lundell T."/>
            <person name="Morin E."/>
            <person name="Murat C."/>
            <person name="Riley R."/>
            <person name="Ohm R."/>
            <person name="Sun H."/>
            <person name="Tunlid A."/>
            <person name="Henrissat B."/>
            <person name="Grigoriev I.V."/>
            <person name="Hibbett D.S."/>
            <person name="Martin F."/>
        </authorList>
    </citation>
    <scope>NUCLEOTIDE SEQUENCE [LARGE SCALE GENOMIC DNA]</scope>
    <source>
        <strain evidence="2">Foug A</strain>
    </source>
</reference>
<proteinExistence type="predicted"/>
<gene>
    <name evidence="1" type="ORF">SCLCIDRAFT_1216123</name>
</gene>
<name>A0A0C3DYE2_9AGAM</name>
<dbReference type="InParanoid" id="A0A0C3DYE2"/>
<dbReference type="EMBL" id="KN822054">
    <property type="protein sequence ID" value="KIM61224.1"/>
    <property type="molecule type" value="Genomic_DNA"/>
</dbReference>
<dbReference type="HOGENOM" id="CLU_2607419_0_0_1"/>
<accession>A0A0C3DYE2</accession>
<sequence length="79" mass="8749">MAGFAVCGSRSLPGACSNLSASRNLRQSVAPELRSTTSRFTHFHNADTVERFFRYQDILSRKDGTSHASECERLLASLQ</sequence>
<reference evidence="1 2" key="1">
    <citation type="submission" date="2014-04" db="EMBL/GenBank/DDBJ databases">
        <authorList>
            <consortium name="DOE Joint Genome Institute"/>
            <person name="Kuo A."/>
            <person name="Kohler A."/>
            <person name="Nagy L.G."/>
            <person name="Floudas D."/>
            <person name="Copeland A."/>
            <person name="Barry K.W."/>
            <person name="Cichocki N."/>
            <person name="Veneault-Fourrey C."/>
            <person name="LaButti K."/>
            <person name="Lindquist E.A."/>
            <person name="Lipzen A."/>
            <person name="Lundell T."/>
            <person name="Morin E."/>
            <person name="Murat C."/>
            <person name="Sun H."/>
            <person name="Tunlid A."/>
            <person name="Henrissat B."/>
            <person name="Grigoriev I.V."/>
            <person name="Hibbett D.S."/>
            <person name="Martin F."/>
            <person name="Nordberg H.P."/>
            <person name="Cantor M.N."/>
            <person name="Hua S.X."/>
        </authorList>
    </citation>
    <scope>NUCLEOTIDE SEQUENCE [LARGE SCALE GENOMIC DNA]</scope>
    <source>
        <strain evidence="1 2">Foug A</strain>
    </source>
</reference>
<evidence type="ECO:0000313" key="1">
    <source>
        <dbReference type="EMBL" id="KIM61224.1"/>
    </source>
</evidence>
<organism evidence="1 2">
    <name type="scientific">Scleroderma citrinum Foug A</name>
    <dbReference type="NCBI Taxonomy" id="1036808"/>
    <lineage>
        <taxon>Eukaryota</taxon>
        <taxon>Fungi</taxon>
        <taxon>Dikarya</taxon>
        <taxon>Basidiomycota</taxon>
        <taxon>Agaricomycotina</taxon>
        <taxon>Agaricomycetes</taxon>
        <taxon>Agaricomycetidae</taxon>
        <taxon>Boletales</taxon>
        <taxon>Sclerodermatineae</taxon>
        <taxon>Sclerodermataceae</taxon>
        <taxon>Scleroderma</taxon>
    </lineage>
</organism>